<keyword evidence="2" id="KW-0378">Hydrolase</keyword>
<evidence type="ECO:0000256" key="2">
    <source>
        <dbReference type="ARBA" id="ARBA00022801"/>
    </source>
</evidence>
<dbReference type="AlphaFoldDB" id="A0A1L9RDE3"/>
<evidence type="ECO:0000259" key="4">
    <source>
        <dbReference type="Pfam" id="PF00135"/>
    </source>
</evidence>
<dbReference type="InterPro" id="IPR002018">
    <property type="entry name" value="CarbesteraseB"/>
</dbReference>
<feature type="chain" id="PRO_5013041465" description="Carboxylesterase type B domain-containing protein" evidence="3">
    <location>
        <begin position="20"/>
        <end position="488"/>
    </location>
</feature>
<dbReference type="STRING" id="1073089.A0A1L9RDE3"/>
<dbReference type="GO" id="GO:0052689">
    <property type="term" value="F:carboxylic ester hydrolase activity"/>
    <property type="evidence" value="ECO:0007669"/>
    <property type="project" value="TreeGrafter"/>
</dbReference>
<keyword evidence="3" id="KW-0732">Signal</keyword>
<evidence type="ECO:0000256" key="1">
    <source>
        <dbReference type="ARBA" id="ARBA00005964"/>
    </source>
</evidence>
<organism evidence="5 6">
    <name type="scientific">Aspergillus wentii DTO 134E9</name>
    <dbReference type="NCBI Taxonomy" id="1073089"/>
    <lineage>
        <taxon>Eukaryota</taxon>
        <taxon>Fungi</taxon>
        <taxon>Dikarya</taxon>
        <taxon>Ascomycota</taxon>
        <taxon>Pezizomycotina</taxon>
        <taxon>Eurotiomycetes</taxon>
        <taxon>Eurotiomycetidae</taxon>
        <taxon>Eurotiales</taxon>
        <taxon>Aspergillaceae</taxon>
        <taxon>Aspergillus</taxon>
        <taxon>Aspergillus subgen. Cremei</taxon>
    </lineage>
</organism>
<feature type="domain" description="Carboxylesterase type B" evidence="4">
    <location>
        <begin position="17"/>
        <end position="347"/>
    </location>
</feature>
<dbReference type="VEuPathDB" id="FungiDB:ASPWEDRAFT_30051"/>
<evidence type="ECO:0000256" key="3">
    <source>
        <dbReference type="SAM" id="SignalP"/>
    </source>
</evidence>
<gene>
    <name evidence="5" type="ORF">ASPWEDRAFT_30051</name>
</gene>
<proteinExistence type="inferred from homology"/>
<evidence type="ECO:0000313" key="5">
    <source>
        <dbReference type="EMBL" id="OJJ32924.1"/>
    </source>
</evidence>
<comment type="similarity">
    <text evidence="1">Belongs to the type-B carboxylesterase/lipase family.</text>
</comment>
<dbReference type="PANTHER" id="PTHR43918:SF4">
    <property type="entry name" value="CARBOXYLIC ESTER HYDROLASE"/>
    <property type="match status" value="1"/>
</dbReference>
<dbReference type="OrthoDB" id="408631at2759"/>
<dbReference type="Gene3D" id="3.40.50.1820">
    <property type="entry name" value="alpha/beta hydrolase"/>
    <property type="match status" value="2"/>
</dbReference>
<feature type="signal peptide" evidence="3">
    <location>
        <begin position="1"/>
        <end position="19"/>
    </location>
</feature>
<name>A0A1L9RDE3_ASPWE</name>
<dbReference type="Pfam" id="PF00135">
    <property type="entry name" value="COesterase"/>
    <property type="match status" value="1"/>
</dbReference>
<dbReference type="GeneID" id="63749208"/>
<dbReference type="RefSeq" id="XP_040686601.1">
    <property type="nucleotide sequence ID" value="XM_040833360.1"/>
</dbReference>
<dbReference type="Proteomes" id="UP000184383">
    <property type="component" value="Unassembled WGS sequence"/>
</dbReference>
<dbReference type="SUPFAM" id="SSF53474">
    <property type="entry name" value="alpha/beta-Hydrolases"/>
    <property type="match status" value="1"/>
</dbReference>
<dbReference type="EMBL" id="KV878214">
    <property type="protein sequence ID" value="OJJ32924.1"/>
    <property type="molecule type" value="Genomic_DNA"/>
</dbReference>
<protein>
    <recommendedName>
        <fullName evidence="4">Carboxylesterase type B domain-containing protein</fullName>
    </recommendedName>
</protein>
<dbReference type="PANTHER" id="PTHR43918">
    <property type="entry name" value="ACETYLCHOLINESTERASE"/>
    <property type="match status" value="1"/>
</dbReference>
<evidence type="ECO:0000313" key="6">
    <source>
        <dbReference type="Proteomes" id="UP000184383"/>
    </source>
</evidence>
<accession>A0A1L9RDE3</accession>
<sequence length="488" mass="54048">MRLFYLFFLPFGIAQQALTSNGEITGHYASKSPAVLEWLGIPYAQPPVGKLRFAPPVELNRTNSSVADKYGCDCLYPSYGQVAYPNKTAQFDRIFDEFSYVNNNTQSEDCLTLNIWAKPSSALKPVYVHFYGGRWTRGSSNTTFYYGGYFADAQDIIVVTVNYRFNIFGFPGIPNHPPNPGLLDQRLAVEWVKRNIRSFGGDPDRIVVSGQSVGGTSVDYWAYAYADDPIVKGLISHSGTALSFPISSPEEAARHWYDASEILGCGRGSEEDVLSCMKRQNATDIINAAAKVKVAGDNPARKAPAFQPTIDNVTVFANYTQLSSQGKFARIPYLVGHTSNEAGFYKVTTYAAGVTLPPSQWESFNTDTFYCPSNIQASHRAHFHVPVWRFEYHADWANTRLYPGSGAYHGVDFHMLFGASENISGLAESRGESELKGVMREAWGRFIKDPVCGLDGLGWPQFGDDVIVHLGVGNRPVVEFERADEKCS</sequence>
<reference evidence="6" key="1">
    <citation type="journal article" date="2017" name="Genome Biol.">
        <title>Comparative genomics reveals high biological diversity and specific adaptations in the industrially and medically important fungal genus Aspergillus.</title>
        <authorList>
            <person name="de Vries R.P."/>
            <person name="Riley R."/>
            <person name="Wiebenga A."/>
            <person name="Aguilar-Osorio G."/>
            <person name="Amillis S."/>
            <person name="Uchima C.A."/>
            <person name="Anderluh G."/>
            <person name="Asadollahi M."/>
            <person name="Askin M."/>
            <person name="Barry K."/>
            <person name="Battaglia E."/>
            <person name="Bayram O."/>
            <person name="Benocci T."/>
            <person name="Braus-Stromeyer S.A."/>
            <person name="Caldana C."/>
            <person name="Canovas D."/>
            <person name="Cerqueira G.C."/>
            <person name="Chen F."/>
            <person name="Chen W."/>
            <person name="Choi C."/>
            <person name="Clum A."/>
            <person name="Dos Santos R.A."/>
            <person name="Damasio A.R."/>
            <person name="Diallinas G."/>
            <person name="Emri T."/>
            <person name="Fekete E."/>
            <person name="Flipphi M."/>
            <person name="Freyberg S."/>
            <person name="Gallo A."/>
            <person name="Gournas C."/>
            <person name="Habgood R."/>
            <person name="Hainaut M."/>
            <person name="Harispe M.L."/>
            <person name="Henrissat B."/>
            <person name="Hilden K.S."/>
            <person name="Hope R."/>
            <person name="Hossain A."/>
            <person name="Karabika E."/>
            <person name="Karaffa L."/>
            <person name="Karanyi Z."/>
            <person name="Krasevec N."/>
            <person name="Kuo A."/>
            <person name="Kusch H."/>
            <person name="LaButti K."/>
            <person name="Lagendijk E.L."/>
            <person name="Lapidus A."/>
            <person name="Levasseur A."/>
            <person name="Lindquist E."/>
            <person name="Lipzen A."/>
            <person name="Logrieco A.F."/>
            <person name="MacCabe A."/>
            <person name="Maekelae M.R."/>
            <person name="Malavazi I."/>
            <person name="Melin P."/>
            <person name="Meyer V."/>
            <person name="Mielnichuk N."/>
            <person name="Miskei M."/>
            <person name="Molnar A.P."/>
            <person name="Mule G."/>
            <person name="Ngan C.Y."/>
            <person name="Orejas M."/>
            <person name="Orosz E."/>
            <person name="Ouedraogo J.P."/>
            <person name="Overkamp K.M."/>
            <person name="Park H.-S."/>
            <person name="Perrone G."/>
            <person name="Piumi F."/>
            <person name="Punt P.J."/>
            <person name="Ram A.F."/>
            <person name="Ramon A."/>
            <person name="Rauscher S."/>
            <person name="Record E."/>
            <person name="Riano-Pachon D.M."/>
            <person name="Robert V."/>
            <person name="Roehrig J."/>
            <person name="Ruller R."/>
            <person name="Salamov A."/>
            <person name="Salih N.S."/>
            <person name="Samson R.A."/>
            <person name="Sandor E."/>
            <person name="Sanguinetti M."/>
            <person name="Schuetze T."/>
            <person name="Sepcic K."/>
            <person name="Shelest E."/>
            <person name="Sherlock G."/>
            <person name="Sophianopoulou V."/>
            <person name="Squina F.M."/>
            <person name="Sun H."/>
            <person name="Susca A."/>
            <person name="Todd R.B."/>
            <person name="Tsang A."/>
            <person name="Unkles S.E."/>
            <person name="van de Wiele N."/>
            <person name="van Rossen-Uffink D."/>
            <person name="Oliveira J.V."/>
            <person name="Vesth T.C."/>
            <person name="Visser J."/>
            <person name="Yu J.-H."/>
            <person name="Zhou M."/>
            <person name="Andersen M.R."/>
            <person name="Archer D.B."/>
            <person name="Baker S.E."/>
            <person name="Benoit I."/>
            <person name="Brakhage A.A."/>
            <person name="Braus G.H."/>
            <person name="Fischer R."/>
            <person name="Frisvad J.C."/>
            <person name="Goldman G.H."/>
            <person name="Houbraken J."/>
            <person name="Oakley B."/>
            <person name="Pocsi I."/>
            <person name="Scazzocchio C."/>
            <person name="Seiboth B."/>
            <person name="vanKuyk P.A."/>
            <person name="Wortman J."/>
            <person name="Dyer P.S."/>
            <person name="Grigoriev I.V."/>
        </authorList>
    </citation>
    <scope>NUCLEOTIDE SEQUENCE [LARGE SCALE GENOMIC DNA]</scope>
    <source>
        <strain evidence="6">DTO 134E9</strain>
    </source>
</reference>
<dbReference type="InterPro" id="IPR050654">
    <property type="entry name" value="AChE-related_enzymes"/>
</dbReference>
<keyword evidence="6" id="KW-1185">Reference proteome</keyword>
<dbReference type="InterPro" id="IPR029058">
    <property type="entry name" value="AB_hydrolase_fold"/>
</dbReference>